<organism evidence="3 4">
    <name type="scientific">Citroniella saccharovorans</name>
    <dbReference type="NCBI Taxonomy" id="2053367"/>
    <lineage>
        <taxon>Bacteria</taxon>
        <taxon>Bacillati</taxon>
        <taxon>Bacillota</taxon>
        <taxon>Tissierellia</taxon>
        <taxon>Tissierellales</taxon>
        <taxon>Peptoniphilaceae</taxon>
        <taxon>Citroniella</taxon>
    </lineage>
</organism>
<dbReference type="EMBL" id="JAYKOT010000003">
    <property type="protein sequence ID" value="MEB3429059.1"/>
    <property type="molecule type" value="Genomic_DNA"/>
</dbReference>
<dbReference type="Proteomes" id="UP001357733">
    <property type="component" value="Unassembled WGS sequence"/>
</dbReference>
<feature type="domain" description="DUF5673" evidence="2">
    <location>
        <begin position="88"/>
        <end position="150"/>
    </location>
</feature>
<gene>
    <name evidence="3" type="ORF">VLK81_03310</name>
</gene>
<comment type="caution">
    <text evidence="3">The sequence shown here is derived from an EMBL/GenBank/DDBJ whole genome shotgun (WGS) entry which is preliminary data.</text>
</comment>
<name>A0AAW9MX22_9FIRM</name>
<accession>A0AAW9MX22</accession>
<keyword evidence="1" id="KW-0472">Membrane</keyword>
<keyword evidence="1" id="KW-0812">Transmembrane</keyword>
<evidence type="ECO:0000256" key="1">
    <source>
        <dbReference type="SAM" id="Phobius"/>
    </source>
</evidence>
<dbReference type="AlphaFoldDB" id="A0AAW9MX22"/>
<dbReference type="RefSeq" id="WP_324619190.1">
    <property type="nucleotide sequence ID" value="NZ_JAYKOT010000003.1"/>
</dbReference>
<dbReference type="InterPro" id="IPR043730">
    <property type="entry name" value="DUF5673"/>
</dbReference>
<keyword evidence="4" id="KW-1185">Reference proteome</keyword>
<evidence type="ECO:0000259" key="2">
    <source>
        <dbReference type="Pfam" id="PF18923"/>
    </source>
</evidence>
<dbReference type="Pfam" id="PF18923">
    <property type="entry name" value="DUF5673"/>
    <property type="match status" value="1"/>
</dbReference>
<evidence type="ECO:0000313" key="3">
    <source>
        <dbReference type="EMBL" id="MEB3429059.1"/>
    </source>
</evidence>
<proteinExistence type="predicted"/>
<keyword evidence="1" id="KW-1133">Transmembrane helix</keyword>
<sequence length="165" mass="19368">MNTDASGGSLVLGIYTVMGLFTMYMLFNTIMVRKKLKKAIKVFDPRFKILQSILIAMLLYMSFFTKSLYLKIVVIFIALFFTYMSFERIRITEDGIYYNGRLDKWEDIDRWEFHPKGNLMLTILRGKSSRVIPFKVEDKSEADKIIKEYKSAKKKGKKQVQDSNK</sequence>
<feature type="transmembrane region" description="Helical" evidence="1">
    <location>
        <begin position="6"/>
        <end position="27"/>
    </location>
</feature>
<reference evidence="3 4" key="1">
    <citation type="submission" date="2024-01" db="EMBL/GenBank/DDBJ databases">
        <title>Complete genome sequence of Citroniella saccharovorans strain M6.X9, isolated from human fecal sample.</title>
        <authorList>
            <person name="Cheng G."/>
            <person name="Westerholm M."/>
            <person name="Schnurer A."/>
        </authorList>
    </citation>
    <scope>NUCLEOTIDE SEQUENCE [LARGE SCALE GENOMIC DNA]</scope>
    <source>
        <strain evidence="3 4">DSM 29873</strain>
    </source>
</reference>
<evidence type="ECO:0000313" key="4">
    <source>
        <dbReference type="Proteomes" id="UP001357733"/>
    </source>
</evidence>
<protein>
    <submittedName>
        <fullName evidence="3">DUF5673 domain-containing protein</fullName>
    </submittedName>
</protein>